<dbReference type="AlphaFoldDB" id="A0A2K1J741"/>
<reference evidence="1 3" key="2">
    <citation type="journal article" date="2018" name="Plant J.">
        <title>The Physcomitrella patens chromosome-scale assembly reveals moss genome structure and evolution.</title>
        <authorList>
            <person name="Lang D."/>
            <person name="Ullrich K.K."/>
            <person name="Murat F."/>
            <person name="Fuchs J."/>
            <person name="Jenkins J."/>
            <person name="Haas F.B."/>
            <person name="Piednoel M."/>
            <person name="Gundlach H."/>
            <person name="Van Bel M."/>
            <person name="Meyberg R."/>
            <person name="Vives C."/>
            <person name="Morata J."/>
            <person name="Symeonidi A."/>
            <person name="Hiss M."/>
            <person name="Muchero W."/>
            <person name="Kamisugi Y."/>
            <person name="Saleh O."/>
            <person name="Blanc G."/>
            <person name="Decker E.L."/>
            <person name="van Gessel N."/>
            <person name="Grimwood J."/>
            <person name="Hayes R.D."/>
            <person name="Graham S.W."/>
            <person name="Gunter L.E."/>
            <person name="McDaniel S.F."/>
            <person name="Hoernstein S.N.W."/>
            <person name="Larsson A."/>
            <person name="Li F.W."/>
            <person name="Perroud P.F."/>
            <person name="Phillips J."/>
            <person name="Ranjan P."/>
            <person name="Rokshar D.S."/>
            <person name="Rothfels C.J."/>
            <person name="Schneider L."/>
            <person name="Shu S."/>
            <person name="Stevenson D.W."/>
            <person name="Thummler F."/>
            <person name="Tillich M."/>
            <person name="Villarreal Aguilar J.C."/>
            <person name="Widiez T."/>
            <person name="Wong G.K."/>
            <person name="Wymore A."/>
            <person name="Zhang Y."/>
            <person name="Zimmer A.D."/>
            <person name="Quatrano R.S."/>
            <person name="Mayer K.F.X."/>
            <person name="Goodstein D."/>
            <person name="Casacuberta J.M."/>
            <person name="Vandepoele K."/>
            <person name="Reski R."/>
            <person name="Cuming A.C."/>
            <person name="Tuskan G.A."/>
            <person name="Maumus F."/>
            <person name="Salse J."/>
            <person name="Schmutz J."/>
            <person name="Rensing S.A."/>
        </authorList>
    </citation>
    <scope>NUCLEOTIDE SEQUENCE [LARGE SCALE GENOMIC DNA]</scope>
    <source>
        <strain evidence="2 3">cv. Gransden 2004</strain>
    </source>
</reference>
<dbReference type="Gramene" id="Pp3c16_4590V3.2">
    <property type="protein sequence ID" value="PAC:32983987.CDS.1"/>
    <property type="gene ID" value="Pp3c16_4590"/>
</dbReference>
<dbReference type="Gramene" id="Pp3c16_4590V3.1">
    <property type="protein sequence ID" value="PAC:32983986.CDS.1"/>
    <property type="gene ID" value="Pp3c16_4590"/>
</dbReference>
<gene>
    <name evidence="1" type="ORF">PHYPA_020462</name>
</gene>
<dbReference type="EMBL" id="ABEU02000016">
    <property type="protein sequence ID" value="PNR37354.1"/>
    <property type="molecule type" value="Genomic_DNA"/>
</dbReference>
<accession>A0A2K1J741</accession>
<name>A0A2K1J741_PHYPA</name>
<dbReference type="Proteomes" id="UP000006727">
    <property type="component" value="Chromosome 16"/>
</dbReference>
<keyword evidence="3" id="KW-1185">Reference proteome</keyword>
<dbReference type="EnsemblPlants" id="Pp3c16_4590V3.1">
    <property type="protein sequence ID" value="PAC:32983986.CDS.1"/>
    <property type="gene ID" value="Pp3c16_4590"/>
</dbReference>
<evidence type="ECO:0000313" key="2">
    <source>
        <dbReference type="EnsemblPlants" id="PAC:32983986.CDS.1"/>
    </source>
</evidence>
<organism evidence="1">
    <name type="scientific">Physcomitrium patens</name>
    <name type="common">Spreading-leaved earth moss</name>
    <name type="synonym">Physcomitrella patens</name>
    <dbReference type="NCBI Taxonomy" id="3218"/>
    <lineage>
        <taxon>Eukaryota</taxon>
        <taxon>Viridiplantae</taxon>
        <taxon>Streptophyta</taxon>
        <taxon>Embryophyta</taxon>
        <taxon>Bryophyta</taxon>
        <taxon>Bryophytina</taxon>
        <taxon>Bryopsida</taxon>
        <taxon>Funariidae</taxon>
        <taxon>Funariales</taxon>
        <taxon>Funariaceae</taxon>
        <taxon>Physcomitrium</taxon>
    </lineage>
</organism>
<evidence type="ECO:0000313" key="3">
    <source>
        <dbReference type="Proteomes" id="UP000006727"/>
    </source>
</evidence>
<dbReference type="EnsemblPlants" id="Pp3c16_4590V3.2">
    <property type="protein sequence ID" value="PAC:32983987.CDS.1"/>
    <property type="gene ID" value="Pp3c16_4590"/>
</dbReference>
<protein>
    <submittedName>
        <fullName evidence="1 2">Uncharacterized protein</fullName>
    </submittedName>
</protein>
<sequence length="59" mass="6280">MPNEAPLSWAALAGCPISSRLWNCPCGVSFKALLGADIPEICRDSSPFKAAVDVCLCHF</sequence>
<evidence type="ECO:0000313" key="1">
    <source>
        <dbReference type="EMBL" id="PNR37354.1"/>
    </source>
</evidence>
<proteinExistence type="predicted"/>
<dbReference type="PaxDb" id="3218-PP1S15_493V6.1"/>
<reference evidence="2" key="3">
    <citation type="submission" date="2020-12" db="UniProtKB">
        <authorList>
            <consortium name="EnsemblPlants"/>
        </authorList>
    </citation>
    <scope>IDENTIFICATION</scope>
</reference>
<reference evidence="1 3" key="1">
    <citation type="journal article" date="2008" name="Science">
        <title>The Physcomitrella genome reveals evolutionary insights into the conquest of land by plants.</title>
        <authorList>
            <person name="Rensing S."/>
            <person name="Lang D."/>
            <person name="Zimmer A."/>
            <person name="Terry A."/>
            <person name="Salamov A."/>
            <person name="Shapiro H."/>
            <person name="Nishiyama T."/>
            <person name="Perroud P.-F."/>
            <person name="Lindquist E."/>
            <person name="Kamisugi Y."/>
            <person name="Tanahashi T."/>
            <person name="Sakakibara K."/>
            <person name="Fujita T."/>
            <person name="Oishi K."/>
            <person name="Shin-I T."/>
            <person name="Kuroki Y."/>
            <person name="Toyoda A."/>
            <person name="Suzuki Y."/>
            <person name="Hashimoto A."/>
            <person name="Yamaguchi K."/>
            <person name="Sugano A."/>
            <person name="Kohara Y."/>
            <person name="Fujiyama A."/>
            <person name="Anterola A."/>
            <person name="Aoki S."/>
            <person name="Ashton N."/>
            <person name="Barbazuk W.B."/>
            <person name="Barker E."/>
            <person name="Bennetzen J."/>
            <person name="Bezanilla M."/>
            <person name="Blankenship R."/>
            <person name="Cho S.H."/>
            <person name="Dutcher S."/>
            <person name="Estelle M."/>
            <person name="Fawcett J.A."/>
            <person name="Gundlach H."/>
            <person name="Hanada K."/>
            <person name="Heyl A."/>
            <person name="Hicks K.A."/>
            <person name="Hugh J."/>
            <person name="Lohr M."/>
            <person name="Mayer K."/>
            <person name="Melkozernov A."/>
            <person name="Murata T."/>
            <person name="Nelson D."/>
            <person name="Pils B."/>
            <person name="Prigge M."/>
            <person name="Reiss B."/>
            <person name="Renner T."/>
            <person name="Rombauts S."/>
            <person name="Rushton P."/>
            <person name="Sanderfoot A."/>
            <person name="Schween G."/>
            <person name="Shiu S.-H."/>
            <person name="Stueber K."/>
            <person name="Theodoulou F.L."/>
            <person name="Tu H."/>
            <person name="Van de Peer Y."/>
            <person name="Verrier P.J."/>
            <person name="Waters E."/>
            <person name="Wood A."/>
            <person name="Yang L."/>
            <person name="Cove D."/>
            <person name="Cuming A."/>
            <person name="Hasebe M."/>
            <person name="Lucas S."/>
            <person name="Mishler D.B."/>
            <person name="Reski R."/>
            <person name="Grigoriev I."/>
            <person name="Quatrano R.S."/>
            <person name="Boore J.L."/>
        </authorList>
    </citation>
    <scope>NUCLEOTIDE SEQUENCE [LARGE SCALE GENOMIC DNA]</scope>
    <source>
        <strain evidence="2 3">cv. Gransden 2004</strain>
    </source>
</reference>